<evidence type="ECO:0000313" key="8">
    <source>
        <dbReference type="Proteomes" id="UP000533017"/>
    </source>
</evidence>
<dbReference type="Gene3D" id="3.40.50.720">
    <property type="entry name" value="NAD(P)-binding Rossmann-like Domain"/>
    <property type="match status" value="1"/>
</dbReference>
<dbReference type="NCBIfam" id="NF004826">
    <property type="entry name" value="PRK06182.1"/>
    <property type="match status" value="1"/>
</dbReference>
<dbReference type="CDD" id="cd05374">
    <property type="entry name" value="17beta-HSD-like_SDR_c"/>
    <property type="match status" value="1"/>
</dbReference>
<dbReference type="EMBL" id="JACBZA010000001">
    <property type="protein sequence ID" value="NYH86985.1"/>
    <property type="molecule type" value="Genomic_DNA"/>
</dbReference>
<dbReference type="GO" id="GO:0016491">
    <property type="term" value="F:oxidoreductase activity"/>
    <property type="evidence" value="ECO:0007669"/>
    <property type="project" value="UniProtKB-KW"/>
</dbReference>
<dbReference type="PRINTS" id="PR00080">
    <property type="entry name" value="SDRFAMILY"/>
</dbReference>
<sequence length="300" mass="31498">MTTPSDHTTPSDSSARPGQVADAKTTAVLITGTSSGIGRAAALRLARRSDLTVYATARRTESIADLAAAGARVLALDVTDEASMAAAVQEVEAAHGFVGALVNNAGYGAYGTVEETDLDAVRRQFETNVFGLARMAQLVLPGMRRAGRGRIVNVGSMGGRLVFPVGGYYHASKYAVEALTDALRFEAAPFGVRVSLVEPGLIRTEFATTAAGNLAGQAAPSGPYAALNQAADQQMAQGYRSPLMSARPEAVARVIDHAVTNSRPRTRYVVTPAAKVLVHTRRLIGGRAFDAILRTQFRAA</sequence>
<proteinExistence type="inferred from homology"/>
<evidence type="ECO:0000256" key="1">
    <source>
        <dbReference type="ARBA" id="ARBA00006484"/>
    </source>
</evidence>
<accession>A0A1I2YHX0</accession>
<reference evidence="5 8" key="2">
    <citation type="submission" date="2020-07" db="EMBL/GenBank/DDBJ databases">
        <title>Sequencing the genomes of 1000 actinobacteria strains.</title>
        <authorList>
            <person name="Klenk H.-P."/>
        </authorList>
    </citation>
    <scope>NUCLEOTIDE SEQUENCE [LARGE SCALE GENOMIC DNA]</scope>
    <source>
        <strain evidence="5 8">DSM 45117</strain>
    </source>
</reference>
<feature type="region of interest" description="Disordered" evidence="4">
    <location>
        <begin position="1"/>
        <end position="21"/>
    </location>
</feature>
<evidence type="ECO:0000313" key="6">
    <source>
        <dbReference type="EMBL" id="SFH24686.1"/>
    </source>
</evidence>
<organism evidence="6 7">
    <name type="scientific">Actinopolymorpha cephalotaxi</name>
    <dbReference type="NCBI Taxonomy" id="504797"/>
    <lineage>
        <taxon>Bacteria</taxon>
        <taxon>Bacillati</taxon>
        <taxon>Actinomycetota</taxon>
        <taxon>Actinomycetes</taxon>
        <taxon>Propionibacteriales</taxon>
        <taxon>Actinopolymorphaceae</taxon>
        <taxon>Actinopolymorpha</taxon>
    </lineage>
</organism>
<keyword evidence="2" id="KW-0560">Oxidoreductase</keyword>
<dbReference type="EMBL" id="FOOI01000014">
    <property type="protein sequence ID" value="SFH24686.1"/>
    <property type="molecule type" value="Genomic_DNA"/>
</dbReference>
<dbReference type="Proteomes" id="UP000199052">
    <property type="component" value="Unassembled WGS sequence"/>
</dbReference>
<reference evidence="6 7" key="1">
    <citation type="submission" date="2016-10" db="EMBL/GenBank/DDBJ databases">
        <authorList>
            <person name="de Groot N.N."/>
        </authorList>
    </citation>
    <scope>NUCLEOTIDE SEQUENCE [LARGE SCALE GENOMIC DNA]</scope>
    <source>
        <strain evidence="6 7">CPCC 202808</strain>
    </source>
</reference>
<evidence type="ECO:0000313" key="7">
    <source>
        <dbReference type="Proteomes" id="UP000199052"/>
    </source>
</evidence>
<dbReference type="RefSeq" id="WP_092886458.1">
    <property type="nucleotide sequence ID" value="NZ_FOOI01000014.1"/>
</dbReference>
<dbReference type="SUPFAM" id="SSF51735">
    <property type="entry name" value="NAD(P)-binding Rossmann-fold domains"/>
    <property type="match status" value="1"/>
</dbReference>
<keyword evidence="8" id="KW-1185">Reference proteome</keyword>
<dbReference type="PRINTS" id="PR00081">
    <property type="entry name" value="GDHRDH"/>
</dbReference>
<dbReference type="AlphaFoldDB" id="A0A1I2YHX0"/>
<dbReference type="PANTHER" id="PTHR44169">
    <property type="entry name" value="NADPH-DEPENDENT 1-ACYLDIHYDROXYACETONE PHOSPHATE REDUCTASE"/>
    <property type="match status" value="1"/>
</dbReference>
<dbReference type="Pfam" id="PF00106">
    <property type="entry name" value="adh_short"/>
    <property type="match status" value="1"/>
</dbReference>
<dbReference type="Proteomes" id="UP000533017">
    <property type="component" value="Unassembled WGS sequence"/>
</dbReference>
<name>A0A1I2YHX0_9ACTN</name>
<feature type="compositionally biased region" description="Low complexity" evidence="4">
    <location>
        <begin position="1"/>
        <end position="14"/>
    </location>
</feature>
<evidence type="ECO:0000256" key="4">
    <source>
        <dbReference type="SAM" id="MobiDB-lite"/>
    </source>
</evidence>
<evidence type="ECO:0000313" key="5">
    <source>
        <dbReference type="EMBL" id="NYH86985.1"/>
    </source>
</evidence>
<dbReference type="InterPro" id="IPR036291">
    <property type="entry name" value="NAD(P)-bd_dom_sf"/>
</dbReference>
<dbReference type="PANTHER" id="PTHR44169:SF6">
    <property type="entry name" value="NADPH-DEPENDENT 1-ACYLDIHYDROXYACETONE PHOSPHATE REDUCTASE"/>
    <property type="match status" value="1"/>
</dbReference>
<gene>
    <name evidence="5" type="ORF">FHR37_005836</name>
    <name evidence="6" type="ORF">SAMN05421678_11480</name>
</gene>
<comment type="similarity">
    <text evidence="1 3">Belongs to the short-chain dehydrogenases/reductases (SDR) family.</text>
</comment>
<dbReference type="InterPro" id="IPR002347">
    <property type="entry name" value="SDR_fam"/>
</dbReference>
<evidence type="ECO:0000256" key="3">
    <source>
        <dbReference type="RuleBase" id="RU000363"/>
    </source>
</evidence>
<dbReference type="STRING" id="504797.SAMN05421678_11480"/>
<evidence type="ECO:0000256" key="2">
    <source>
        <dbReference type="ARBA" id="ARBA00023002"/>
    </source>
</evidence>
<protein>
    <submittedName>
        <fullName evidence="5">NAD(P)-dependent dehydrogenase (Short-subunit alcohol dehydrogenase family)</fullName>
    </submittedName>
    <submittedName>
        <fullName evidence="6">Short-chain dehydrogenase</fullName>
    </submittedName>
</protein>
<dbReference type="OrthoDB" id="9792003at2"/>